<feature type="non-terminal residue" evidence="1">
    <location>
        <position position="53"/>
    </location>
</feature>
<proteinExistence type="predicted"/>
<accession>A0A9W4TB74</accession>
<dbReference type="Proteomes" id="UP001153678">
    <property type="component" value="Unassembled WGS sequence"/>
</dbReference>
<dbReference type="AlphaFoldDB" id="A0A9W4TB74"/>
<evidence type="ECO:0000313" key="2">
    <source>
        <dbReference type="Proteomes" id="UP001153678"/>
    </source>
</evidence>
<organism evidence="1 2">
    <name type="scientific">Funneliformis geosporum</name>
    <dbReference type="NCBI Taxonomy" id="1117311"/>
    <lineage>
        <taxon>Eukaryota</taxon>
        <taxon>Fungi</taxon>
        <taxon>Fungi incertae sedis</taxon>
        <taxon>Mucoromycota</taxon>
        <taxon>Glomeromycotina</taxon>
        <taxon>Glomeromycetes</taxon>
        <taxon>Glomerales</taxon>
        <taxon>Glomeraceae</taxon>
        <taxon>Funneliformis</taxon>
    </lineage>
</organism>
<keyword evidence="2" id="KW-1185">Reference proteome</keyword>
<sequence length="53" mass="6381">SGYIIALNVDNEISELHNKIKDYKKKISEYPIQNYYKINDIKNNFIYQLIDNE</sequence>
<dbReference type="EMBL" id="CAMKVN010022057">
    <property type="protein sequence ID" value="CAI2199691.1"/>
    <property type="molecule type" value="Genomic_DNA"/>
</dbReference>
<reference evidence="1" key="1">
    <citation type="submission" date="2022-08" db="EMBL/GenBank/DDBJ databases">
        <authorList>
            <person name="Kallberg Y."/>
            <person name="Tangrot J."/>
            <person name="Rosling A."/>
        </authorList>
    </citation>
    <scope>NUCLEOTIDE SEQUENCE</scope>
    <source>
        <strain evidence="1">Wild A</strain>
    </source>
</reference>
<gene>
    <name evidence="1" type="ORF">FWILDA_LOCUS19200</name>
</gene>
<comment type="caution">
    <text evidence="1">The sequence shown here is derived from an EMBL/GenBank/DDBJ whole genome shotgun (WGS) entry which is preliminary data.</text>
</comment>
<name>A0A9W4TB74_9GLOM</name>
<protein>
    <submittedName>
        <fullName evidence="1">17366_t:CDS:1</fullName>
    </submittedName>
</protein>
<feature type="non-terminal residue" evidence="1">
    <location>
        <position position="1"/>
    </location>
</feature>
<evidence type="ECO:0000313" key="1">
    <source>
        <dbReference type="EMBL" id="CAI2199691.1"/>
    </source>
</evidence>